<dbReference type="InterPro" id="IPR036465">
    <property type="entry name" value="vWFA_dom_sf"/>
</dbReference>
<organism evidence="1 2">
    <name type="scientific">Rhizobium leguminosarum</name>
    <dbReference type="NCBI Taxonomy" id="384"/>
    <lineage>
        <taxon>Bacteria</taxon>
        <taxon>Pseudomonadati</taxon>
        <taxon>Pseudomonadota</taxon>
        <taxon>Alphaproteobacteria</taxon>
        <taxon>Hyphomicrobiales</taxon>
        <taxon>Rhizobiaceae</taxon>
        <taxon>Rhizobium/Agrobacterium group</taxon>
        <taxon>Rhizobium</taxon>
    </lineage>
</organism>
<dbReference type="SUPFAM" id="SSF53300">
    <property type="entry name" value="vWA-like"/>
    <property type="match status" value="1"/>
</dbReference>
<dbReference type="InterPro" id="IPR010607">
    <property type="entry name" value="DUF1194"/>
</dbReference>
<dbReference type="Gene3D" id="3.40.50.410">
    <property type="entry name" value="von Willebrand factor, type A domain"/>
    <property type="match status" value="1"/>
</dbReference>
<protein>
    <recommendedName>
        <fullName evidence="3">DUF1194 domain-containing protein</fullName>
    </recommendedName>
</protein>
<comment type="caution">
    <text evidence="1">The sequence shown here is derived from an EMBL/GenBank/DDBJ whole genome shotgun (WGS) entry which is preliminary data.</text>
</comment>
<evidence type="ECO:0000313" key="2">
    <source>
        <dbReference type="Proteomes" id="UP000535276"/>
    </source>
</evidence>
<gene>
    <name evidence="1" type="ORF">GGI64_005614</name>
</gene>
<name>A0A7Z0E442_RHILE</name>
<evidence type="ECO:0000313" key="1">
    <source>
        <dbReference type="EMBL" id="NYJ14521.1"/>
    </source>
</evidence>
<accession>A0A7Z0E442</accession>
<dbReference type="EMBL" id="JACBZV010000012">
    <property type="protein sequence ID" value="NYJ14521.1"/>
    <property type="molecule type" value="Genomic_DNA"/>
</dbReference>
<proteinExistence type="predicted"/>
<evidence type="ECO:0008006" key="3">
    <source>
        <dbReference type="Google" id="ProtNLM"/>
    </source>
</evidence>
<dbReference type="AlphaFoldDB" id="A0A7Z0E442"/>
<dbReference type="Proteomes" id="UP000535276">
    <property type="component" value="Unassembled WGS sequence"/>
</dbReference>
<dbReference type="Pfam" id="PF06707">
    <property type="entry name" value="DUF1194"/>
    <property type="match status" value="1"/>
</dbReference>
<reference evidence="1 2" key="1">
    <citation type="submission" date="2020-07" db="EMBL/GenBank/DDBJ databases">
        <title>Genomic Encyclopedia of Type Strains, Phase IV (KMG-V): Genome sequencing to study the core and pangenomes of soil and plant-associated prokaryotes.</title>
        <authorList>
            <person name="Whitman W."/>
        </authorList>
    </citation>
    <scope>NUCLEOTIDE SEQUENCE [LARGE SCALE GENOMIC DNA]</scope>
    <source>
        <strain evidence="1 2">SEMIA 4052</strain>
    </source>
</reference>
<sequence length="291" mass="31213">MPSPKIEAAHAGRRPCSIRLCYSSLAWMARGFTDADDSCGAHGSFRPRPGSAGGANEVDVSLVLAVDTSRSMDFEEIGIQREGYVEALKHKEFLDAVKGGLTGRIAISYFEWAGYVVQDSVIDWQVIETEEDAIAFAGKIEARPIATQRRTSISTAIGQGASMIITSPFRGRREVIDVSGDGPNNSGNPVIPARDKAVEAGMIINGLAIMLRPSDAPSGLDTYYADCVIGGPGAFVLPVHKIEDFAVAVRRKLVLEISGLSPPATVQRIAGAGPVTDCMVGEKQWRDFFDR</sequence>